<feature type="domain" description="Chalcone isomerase" evidence="1">
    <location>
        <begin position="46"/>
        <end position="182"/>
    </location>
</feature>
<evidence type="ECO:0000313" key="2">
    <source>
        <dbReference type="EMBL" id="MFD2096581.1"/>
    </source>
</evidence>
<dbReference type="GO" id="GO:0016853">
    <property type="term" value="F:isomerase activity"/>
    <property type="evidence" value="ECO:0007669"/>
    <property type="project" value="UniProtKB-KW"/>
</dbReference>
<dbReference type="EMBL" id="JBHUHT010000012">
    <property type="protein sequence ID" value="MFD2096581.1"/>
    <property type="molecule type" value="Genomic_DNA"/>
</dbReference>
<dbReference type="RefSeq" id="WP_345339030.1">
    <property type="nucleotide sequence ID" value="NZ_BAABLI010000008.1"/>
</dbReference>
<dbReference type="InterPro" id="IPR016087">
    <property type="entry name" value="Chalcone_isomerase"/>
</dbReference>
<sequence>MFGLIKSVAARLFAIAITLSLLLPVSTLKAATGTTTTLLPEPGLEMVGEAKLKVMFWNVYRSRLYTPDGSYQQGQRPIKLEIEYLMDIDAEDLIEKTEDEWRHLKVRNGKQPYWVATLQAMWPNIKEGDRLAIIVDEAGKSLFTHNEVPIGEITDPDFGTSFTDIWLSPNTSRPELRMALLGKSGKGD</sequence>
<keyword evidence="3" id="KW-1185">Reference proteome</keyword>
<dbReference type="Pfam" id="PF16036">
    <property type="entry name" value="Chalcone_3"/>
    <property type="match status" value="1"/>
</dbReference>
<reference evidence="3" key="1">
    <citation type="journal article" date="2019" name="Int. J. Syst. Evol. Microbiol.">
        <title>The Global Catalogue of Microorganisms (GCM) 10K type strain sequencing project: providing services to taxonomists for standard genome sequencing and annotation.</title>
        <authorList>
            <consortium name="The Broad Institute Genomics Platform"/>
            <consortium name="The Broad Institute Genome Sequencing Center for Infectious Disease"/>
            <person name="Wu L."/>
            <person name="Ma J."/>
        </authorList>
    </citation>
    <scope>NUCLEOTIDE SEQUENCE [LARGE SCALE GENOMIC DNA]</scope>
    <source>
        <strain evidence="3">CGMCC 1.10992</strain>
    </source>
</reference>
<name>A0ABW4XQ20_9GAMM</name>
<comment type="caution">
    <text evidence="2">The sequence shown here is derived from an EMBL/GenBank/DDBJ whole genome shotgun (WGS) entry which is preliminary data.</text>
</comment>
<dbReference type="Proteomes" id="UP001597380">
    <property type="component" value="Unassembled WGS sequence"/>
</dbReference>
<evidence type="ECO:0000313" key="3">
    <source>
        <dbReference type="Proteomes" id="UP001597380"/>
    </source>
</evidence>
<proteinExistence type="predicted"/>
<organism evidence="2 3">
    <name type="scientific">Corallincola platygyrae</name>
    <dbReference type="NCBI Taxonomy" id="1193278"/>
    <lineage>
        <taxon>Bacteria</taxon>
        <taxon>Pseudomonadati</taxon>
        <taxon>Pseudomonadota</taxon>
        <taxon>Gammaproteobacteria</taxon>
        <taxon>Alteromonadales</taxon>
        <taxon>Psychromonadaceae</taxon>
        <taxon>Corallincola</taxon>
    </lineage>
</organism>
<evidence type="ECO:0000259" key="1">
    <source>
        <dbReference type="Pfam" id="PF16036"/>
    </source>
</evidence>
<accession>A0ABW4XQ20</accession>
<protein>
    <submittedName>
        <fullName evidence="2">Chalcone isomerase family protein</fullName>
    </submittedName>
</protein>
<keyword evidence="2" id="KW-0413">Isomerase</keyword>
<gene>
    <name evidence="2" type="ORF">ACFSJ3_11355</name>
</gene>